<evidence type="ECO:0000313" key="1">
    <source>
        <dbReference type="EMBL" id="KAG5447960.1"/>
    </source>
</evidence>
<dbReference type="Proteomes" id="UP000286415">
    <property type="component" value="Unassembled WGS sequence"/>
</dbReference>
<name>A0A419Q4T0_CLOSI</name>
<evidence type="ECO:0000313" key="2">
    <source>
        <dbReference type="Proteomes" id="UP000286415"/>
    </source>
</evidence>
<reference evidence="1 2" key="2">
    <citation type="journal article" date="2021" name="Genomics">
        <title>High-quality reference genome for Clonorchis sinensis.</title>
        <authorList>
            <person name="Young N.D."/>
            <person name="Stroehlein A.J."/>
            <person name="Kinkar L."/>
            <person name="Wang T."/>
            <person name="Sohn W.M."/>
            <person name="Chang B.C.H."/>
            <person name="Kaur P."/>
            <person name="Weisz D."/>
            <person name="Dudchenko O."/>
            <person name="Aiden E.L."/>
            <person name="Korhonen P.K."/>
            <person name="Gasser R.B."/>
        </authorList>
    </citation>
    <scope>NUCLEOTIDE SEQUENCE [LARGE SCALE GENOMIC DNA]</scope>
    <source>
        <tissue evidence="1">Body</tissue>
    </source>
</reference>
<dbReference type="InParanoid" id="A0A419Q4T0"/>
<dbReference type="AlphaFoldDB" id="A0A419Q4T0"/>
<organism evidence="1 2">
    <name type="scientific">Clonorchis sinensis</name>
    <name type="common">Chinese liver fluke</name>
    <dbReference type="NCBI Taxonomy" id="79923"/>
    <lineage>
        <taxon>Eukaryota</taxon>
        <taxon>Metazoa</taxon>
        <taxon>Spiralia</taxon>
        <taxon>Lophotrochozoa</taxon>
        <taxon>Platyhelminthes</taxon>
        <taxon>Trematoda</taxon>
        <taxon>Digenea</taxon>
        <taxon>Opisthorchiida</taxon>
        <taxon>Opisthorchiata</taxon>
        <taxon>Opisthorchiidae</taxon>
        <taxon>Clonorchis</taxon>
    </lineage>
</organism>
<sequence>MAQTFFPRYQGVILVPEGVRWLKWLERKFTDRKVCGSNPNSASRLPLSRLGQPGSPPDERLLRPSQTNQVERPADDSNIFLNLHFFGLPGPLNFSVCMNIQFHPASTDASATVPWDVNRHCSAVTPFRCLAAMLPEGSTRAGILPGCPSLDRGSREAEFRFEPRTLRSVNSRSNHLSHLAPRRASEKRLQLKLSFFHFHILLLLHSLITNSILVAPSVNPDDPLIVKKRIKVDREGTYCQLTTIIPRCLHLQTLIQSIWMENDNRTPLTSASSVPNEAHVGHLCFRRSELSTECSALSGKPWLGIHNAWPNQHSFWCWTHSTMESLVAQSKTRFLKASLRIGRHQTIRANASRALHICAFSSSVTLQSEPIQLPRDVKRSITSPFGELSVYSYMFGSLRIQRTYYGYKLPAHVSGTDRSTESNASWKSRNIKIVGHLFLWNLFILTYTHQCQAVQCESKSSLLSCLFQSAGIGSGQIDGASRLED</sequence>
<comment type="caution">
    <text evidence="1">The sequence shown here is derived from an EMBL/GenBank/DDBJ whole genome shotgun (WGS) entry which is preliminary data.</text>
</comment>
<protein>
    <submittedName>
        <fullName evidence="1">Uncharacterized protein</fullName>
    </submittedName>
</protein>
<keyword evidence="2" id="KW-1185">Reference proteome</keyword>
<gene>
    <name evidence="1" type="ORF">CSKR_100924</name>
</gene>
<accession>A0A419Q4T0</accession>
<dbReference type="EMBL" id="NIRI02000042">
    <property type="protein sequence ID" value="KAG5447960.1"/>
    <property type="molecule type" value="Genomic_DNA"/>
</dbReference>
<reference evidence="1 2" key="1">
    <citation type="journal article" date="2018" name="Biotechnol. Adv.">
        <title>Improved genomic resources and new bioinformatic workflow for the carcinogenic parasite Clonorchis sinensis: Biotechnological implications.</title>
        <authorList>
            <person name="Wang D."/>
            <person name="Korhonen P.K."/>
            <person name="Gasser R.B."/>
            <person name="Young N.D."/>
        </authorList>
    </citation>
    <scope>NUCLEOTIDE SEQUENCE [LARGE SCALE GENOMIC DNA]</scope>
    <source>
        <strain evidence="1">Cs-k2</strain>
    </source>
</reference>
<proteinExistence type="predicted"/>